<proteinExistence type="predicted"/>
<dbReference type="AlphaFoldDB" id="A0A225WML2"/>
<keyword evidence="2" id="KW-1185">Reference proteome</keyword>
<keyword evidence="1" id="KW-0695">RNA-directed DNA polymerase</keyword>
<reference evidence="2" key="1">
    <citation type="submission" date="2017-03" db="EMBL/GenBank/DDBJ databases">
        <title>Phytopthora megakarya and P. palmivora, two closely related causual agents of cacao black pod achieved similar genome size and gene model numbers by different mechanisms.</title>
        <authorList>
            <person name="Ali S."/>
            <person name="Shao J."/>
            <person name="Larry D.J."/>
            <person name="Kronmiller B."/>
            <person name="Shen D."/>
            <person name="Strem M.D."/>
            <person name="Melnick R.L."/>
            <person name="Guiltinan M.J."/>
            <person name="Tyler B.M."/>
            <person name="Meinhardt L.W."/>
            <person name="Bailey B.A."/>
        </authorList>
    </citation>
    <scope>NUCLEOTIDE SEQUENCE [LARGE SCALE GENOMIC DNA]</scope>
    <source>
        <strain evidence="2">zdho120</strain>
    </source>
</reference>
<accession>A0A225WML2</accession>
<dbReference type="Proteomes" id="UP000198211">
    <property type="component" value="Unassembled WGS sequence"/>
</dbReference>
<comment type="caution">
    <text evidence="1">The sequence shown here is derived from an EMBL/GenBank/DDBJ whole genome shotgun (WGS) entry which is preliminary data.</text>
</comment>
<dbReference type="EMBL" id="NBNE01000520">
    <property type="protein sequence ID" value="OWZ18891.1"/>
    <property type="molecule type" value="Genomic_DNA"/>
</dbReference>
<keyword evidence="1" id="KW-0808">Transferase</keyword>
<protein>
    <submittedName>
        <fullName evidence="1">Reverse transcriptase</fullName>
    </submittedName>
</protein>
<organism evidence="1 2">
    <name type="scientific">Phytophthora megakarya</name>
    <dbReference type="NCBI Taxonomy" id="4795"/>
    <lineage>
        <taxon>Eukaryota</taxon>
        <taxon>Sar</taxon>
        <taxon>Stramenopiles</taxon>
        <taxon>Oomycota</taxon>
        <taxon>Peronosporomycetes</taxon>
        <taxon>Peronosporales</taxon>
        <taxon>Peronosporaceae</taxon>
        <taxon>Phytophthora</taxon>
    </lineage>
</organism>
<keyword evidence="1" id="KW-0548">Nucleotidyltransferase</keyword>
<name>A0A225WML2_9STRA</name>
<dbReference type="GO" id="GO:0003964">
    <property type="term" value="F:RNA-directed DNA polymerase activity"/>
    <property type="evidence" value="ECO:0007669"/>
    <property type="project" value="UniProtKB-KW"/>
</dbReference>
<sequence length="144" mass="16162">MDWNESADNLVLRQIGIEVETVKEAQVLVPLNQSDKILVEKRADEIAHVSAVTTRYKARLRVLAGSYPGSGERATDRVGPASKDEEPWIAGLKEHLVRIVRYLTQEDSKIFGSIVTDYEETAEDRDTLMRLAVLETNQQAVLDP</sequence>
<gene>
    <name evidence="1" type="ORF">PHMEG_0006942</name>
</gene>
<evidence type="ECO:0000313" key="1">
    <source>
        <dbReference type="EMBL" id="OWZ18891.1"/>
    </source>
</evidence>
<evidence type="ECO:0000313" key="2">
    <source>
        <dbReference type="Proteomes" id="UP000198211"/>
    </source>
</evidence>